<evidence type="ECO:0000313" key="4">
    <source>
        <dbReference type="EMBL" id="MFC3195181.1"/>
    </source>
</evidence>
<keyword evidence="5" id="KW-1185">Reference proteome</keyword>
<keyword evidence="2 3" id="KW-0040">ANK repeat</keyword>
<proteinExistence type="predicted"/>
<organism evidence="4 5">
    <name type="scientific">Marinicella sediminis</name>
    <dbReference type="NCBI Taxonomy" id="1792834"/>
    <lineage>
        <taxon>Bacteria</taxon>
        <taxon>Pseudomonadati</taxon>
        <taxon>Pseudomonadota</taxon>
        <taxon>Gammaproteobacteria</taxon>
        <taxon>Lysobacterales</taxon>
        <taxon>Marinicellaceae</taxon>
        <taxon>Marinicella</taxon>
    </lineage>
</organism>
<dbReference type="RefSeq" id="WP_077411719.1">
    <property type="nucleotide sequence ID" value="NZ_JBHRTS010000007.1"/>
</dbReference>
<evidence type="ECO:0000256" key="1">
    <source>
        <dbReference type="ARBA" id="ARBA00022737"/>
    </source>
</evidence>
<dbReference type="EMBL" id="JBHRTS010000007">
    <property type="protein sequence ID" value="MFC3195181.1"/>
    <property type="molecule type" value="Genomic_DNA"/>
</dbReference>
<feature type="repeat" description="ANK" evidence="3">
    <location>
        <begin position="140"/>
        <end position="172"/>
    </location>
</feature>
<sequence length="190" mass="20525">MTKAKNTQIELLIASEKCDYEELKRLLKAGLKPSNIPEANGWSALRRTLLVGDTACVKLLLAYGADINEVDPQDGTTAIFDAAGECGQDILSLLIRNGADINSKDHDGKTPLMEAAYFEKTDNIVTLADNGADIDARDSGGCTALIIAAMFYREQAVRTLLGLGADPETADARGNSLRMWMGDPEQYKIS</sequence>
<dbReference type="Proteomes" id="UP001595533">
    <property type="component" value="Unassembled WGS sequence"/>
</dbReference>
<dbReference type="Gene3D" id="1.25.40.20">
    <property type="entry name" value="Ankyrin repeat-containing domain"/>
    <property type="match status" value="2"/>
</dbReference>
<accession>A0ABV7JAR9</accession>
<dbReference type="SUPFAM" id="SSF48403">
    <property type="entry name" value="Ankyrin repeat"/>
    <property type="match status" value="1"/>
</dbReference>
<dbReference type="InterPro" id="IPR002110">
    <property type="entry name" value="Ankyrin_rpt"/>
</dbReference>
<dbReference type="Pfam" id="PF12796">
    <property type="entry name" value="Ank_2"/>
    <property type="match status" value="1"/>
</dbReference>
<feature type="repeat" description="ANK" evidence="3">
    <location>
        <begin position="74"/>
        <end position="106"/>
    </location>
</feature>
<dbReference type="Pfam" id="PF00023">
    <property type="entry name" value="Ank"/>
    <property type="match status" value="1"/>
</dbReference>
<feature type="repeat" description="ANK" evidence="3">
    <location>
        <begin position="107"/>
        <end position="139"/>
    </location>
</feature>
<evidence type="ECO:0000313" key="5">
    <source>
        <dbReference type="Proteomes" id="UP001595533"/>
    </source>
</evidence>
<dbReference type="PROSITE" id="PS50297">
    <property type="entry name" value="ANK_REP_REGION"/>
    <property type="match status" value="3"/>
</dbReference>
<comment type="caution">
    <text evidence="4">The sequence shown here is derived from an EMBL/GenBank/DDBJ whole genome shotgun (WGS) entry which is preliminary data.</text>
</comment>
<dbReference type="InterPro" id="IPR036770">
    <property type="entry name" value="Ankyrin_rpt-contain_sf"/>
</dbReference>
<keyword evidence="1" id="KW-0677">Repeat</keyword>
<protein>
    <submittedName>
        <fullName evidence="4">Ankyrin repeat domain-containing protein</fullName>
    </submittedName>
</protein>
<dbReference type="PROSITE" id="PS50088">
    <property type="entry name" value="ANK_REPEAT"/>
    <property type="match status" value="4"/>
</dbReference>
<gene>
    <name evidence="4" type="ORF">ACFODZ_13090</name>
</gene>
<dbReference type="PANTHER" id="PTHR24171">
    <property type="entry name" value="ANKYRIN REPEAT DOMAIN-CONTAINING PROTEIN 39-RELATED"/>
    <property type="match status" value="1"/>
</dbReference>
<name>A0ABV7JAR9_9GAMM</name>
<evidence type="ECO:0000256" key="3">
    <source>
        <dbReference type="PROSITE-ProRule" id="PRU00023"/>
    </source>
</evidence>
<dbReference type="SMART" id="SM00248">
    <property type="entry name" value="ANK"/>
    <property type="match status" value="4"/>
</dbReference>
<evidence type="ECO:0000256" key="2">
    <source>
        <dbReference type="ARBA" id="ARBA00023043"/>
    </source>
</evidence>
<feature type="repeat" description="ANK" evidence="3">
    <location>
        <begin position="40"/>
        <end position="72"/>
    </location>
</feature>
<reference evidence="5" key="1">
    <citation type="journal article" date="2019" name="Int. J. Syst. Evol. Microbiol.">
        <title>The Global Catalogue of Microorganisms (GCM) 10K type strain sequencing project: providing services to taxonomists for standard genome sequencing and annotation.</title>
        <authorList>
            <consortium name="The Broad Institute Genomics Platform"/>
            <consortium name="The Broad Institute Genome Sequencing Center for Infectious Disease"/>
            <person name="Wu L."/>
            <person name="Ma J."/>
        </authorList>
    </citation>
    <scope>NUCLEOTIDE SEQUENCE [LARGE SCALE GENOMIC DNA]</scope>
    <source>
        <strain evidence="5">KCTC 42953</strain>
    </source>
</reference>
<dbReference type="PANTHER" id="PTHR24171:SF9">
    <property type="entry name" value="ANKYRIN REPEAT DOMAIN-CONTAINING PROTEIN 39"/>
    <property type="match status" value="1"/>
</dbReference>